<dbReference type="EMBL" id="CP073708">
    <property type="protein sequence ID" value="QUO43292.1"/>
    <property type="molecule type" value="Genomic_DNA"/>
</dbReference>
<keyword evidence="1" id="KW-0749">Sporulation</keyword>
<feature type="compositionally biased region" description="Basic and acidic residues" evidence="2">
    <location>
        <begin position="1"/>
        <end position="12"/>
    </location>
</feature>
<evidence type="ECO:0000313" key="6">
    <source>
        <dbReference type="Proteomes" id="UP000677234"/>
    </source>
</evidence>
<dbReference type="GO" id="GO:0030435">
    <property type="term" value="P:sporulation resulting in formation of a cellular spore"/>
    <property type="evidence" value="ECO:0007669"/>
    <property type="project" value="UniProtKB-KW"/>
</dbReference>
<protein>
    <submittedName>
        <fullName evidence="3">Small acid-soluble spore protein P</fullName>
    </submittedName>
</protein>
<reference evidence="4" key="2">
    <citation type="submission" date="2021-04" db="EMBL/GenBank/DDBJ databases">
        <title>Brevibacillus composti FJAT-54423, complete genome.</title>
        <authorList>
            <person name="Tang R."/>
        </authorList>
    </citation>
    <scope>NUCLEOTIDE SEQUENCE</scope>
    <source>
        <strain evidence="4">FJAT-54424</strain>
    </source>
</reference>
<reference evidence="3 5" key="1">
    <citation type="submission" date="2020-12" db="EMBL/GenBank/DDBJ databases">
        <title>strain FJAT-54423T represents a novel species of the genus Brevibacillus.</title>
        <authorList>
            <person name="Tang R."/>
        </authorList>
    </citation>
    <scope>NUCLEOTIDE SEQUENCE [LARGE SCALE GENOMIC DNA]</scope>
    <source>
        <strain evidence="3 5">FJAT-54423</strain>
    </source>
</reference>
<feature type="region of interest" description="Disordered" evidence="2">
    <location>
        <begin position="1"/>
        <end position="49"/>
    </location>
</feature>
<dbReference type="Proteomes" id="UP000677234">
    <property type="component" value="Chromosome"/>
</dbReference>
<dbReference type="InterPro" id="IPR012614">
    <property type="entry name" value="SASP_SspP"/>
</dbReference>
<dbReference type="RefSeq" id="WP_198829767.1">
    <property type="nucleotide sequence ID" value="NZ_CP066308.1"/>
</dbReference>
<dbReference type="AlphaFoldDB" id="A0A7T5EP90"/>
<proteinExistence type="predicted"/>
<evidence type="ECO:0000256" key="2">
    <source>
        <dbReference type="SAM" id="MobiDB-lite"/>
    </source>
</evidence>
<evidence type="ECO:0000256" key="1">
    <source>
        <dbReference type="ARBA" id="ARBA00022969"/>
    </source>
</evidence>
<organism evidence="3 5">
    <name type="scientific">Brevibacillus composti</name>
    <dbReference type="NCBI Taxonomy" id="2796470"/>
    <lineage>
        <taxon>Bacteria</taxon>
        <taxon>Bacillati</taxon>
        <taxon>Bacillota</taxon>
        <taxon>Bacilli</taxon>
        <taxon>Bacillales</taxon>
        <taxon>Paenibacillaceae</taxon>
        <taxon>Brevibacillus</taxon>
    </lineage>
</organism>
<gene>
    <name evidence="3" type="ORF">JD108_10575</name>
    <name evidence="4" type="ORF">KDJ56_10265</name>
</gene>
<dbReference type="KEGG" id="bcop:JD108_10575"/>
<evidence type="ECO:0000313" key="3">
    <source>
        <dbReference type="EMBL" id="QQE76264.1"/>
    </source>
</evidence>
<feature type="compositionally biased region" description="Basic and acidic residues" evidence="2">
    <location>
        <begin position="35"/>
        <end position="49"/>
    </location>
</feature>
<keyword evidence="6" id="KW-1185">Reference proteome</keyword>
<dbReference type="Pfam" id="PF08179">
    <property type="entry name" value="SspP"/>
    <property type="match status" value="1"/>
</dbReference>
<accession>A0A7T5EP90</accession>
<evidence type="ECO:0000313" key="4">
    <source>
        <dbReference type="EMBL" id="QUO43292.1"/>
    </source>
</evidence>
<evidence type="ECO:0000313" key="5">
    <source>
        <dbReference type="Proteomes" id="UP000595847"/>
    </source>
</evidence>
<name>A0A7T5EP90_9BACL</name>
<dbReference type="Proteomes" id="UP000595847">
    <property type="component" value="Chromosome"/>
</dbReference>
<dbReference type="EMBL" id="CP066308">
    <property type="protein sequence ID" value="QQE76264.1"/>
    <property type="molecule type" value="Genomic_DNA"/>
</dbReference>
<sequence>MREDHMLDENPHETYNNTYEPIERTGEPMPGSKKVKQENHSRQIKTREG</sequence>